<dbReference type="EMBL" id="UINC01020716">
    <property type="protein sequence ID" value="SVA86737.1"/>
    <property type="molecule type" value="Genomic_DNA"/>
</dbReference>
<proteinExistence type="predicted"/>
<evidence type="ECO:0000313" key="1">
    <source>
        <dbReference type="EMBL" id="SVA86737.1"/>
    </source>
</evidence>
<sequence>MLRRITLGLALCGLMAPVLVAQDAPVNTRVYISLYNVRYGDIPEYTAFYEANTRPILESMVADGTITGFGIRMHHTGGEYTVRQRLSGTDDTNFEAAALMLNTRLAESNPSGVERQNRMIQAHADEVWTIGQLNVPEDTGNVQYVYEAQFQVNRAELPRWSQIWEDDMYPVLERAIADDLLEGYVVLDHNTGGRFNWKILWLHETWDSMDDFEAAFFAAAPMDHPMWSMYTSHRDELWQTLPPAN</sequence>
<protein>
    <recommendedName>
        <fullName evidence="2">NIPSNAP domain-containing protein</fullName>
    </recommendedName>
</protein>
<gene>
    <name evidence="1" type="ORF">METZ01_LOCUS139591</name>
</gene>
<accession>A0A381ZD86</accession>
<dbReference type="AlphaFoldDB" id="A0A381ZD86"/>
<organism evidence="1">
    <name type="scientific">marine metagenome</name>
    <dbReference type="NCBI Taxonomy" id="408172"/>
    <lineage>
        <taxon>unclassified sequences</taxon>
        <taxon>metagenomes</taxon>
        <taxon>ecological metagenomes</taxon>
    </lineage>
</organism>
<evidence type="ECO:0008006" key="2">
    <source>
        <dbReference type="Google" id="ProtNLM"/>
    </source>
</evidence>
<reference evidence="1" key="1">
    <citation type="submission" date="2018-05" db="EMBL/GenBank/DDBJ databases">
        <authorList>
            <person name="Lanie J.A."/>
            <person name="Ng W.-L."/>
            <person name="Kazmierczak K.M."/>
            <person name="Andrzejewski T.M."/>
            <person name="Davidsen T.M."/>
            <person name="Wayne K.J."/>
            <person name="Tettelin H."/>
            <person name="Glass J.I."/>
            <person name="Rusch D."/>
            <person name="Podicherti R."/>
            <person name="Tsui H.-C.T."/>
            <person name="Winkler M.E."/>
        </authorList>
    </citation>
    <scope>NUCLEOTIDE SEQUENCE</scope>
</reference>
<name>A0A381ZD86_9ZZZZ</name>